<evidence type="ECO:0000313" key="7">
    <source>
        <dbReference type="EMBL" id="AKF11230.1"/>
    </source>
</evidence>
<keyword evidence="4 6" id="KW-1133">Transmembrane helix</keyword>
<proteinExistence type="inferred from homology"/>
<comment type="catalytic activity">
    <reaction evidence="6">
        <text>Na(+)(in) + 2 H(+)(out) = Na(+)(out) + 2 H(+)(in)</text>
        <dbReference type="Rhea" id="RHEA:29251"/>
        <dbReference type="ChEBI" id="CHEBI:15378"/>
        <dbReference type="ChEBI" id="CHEBI:29101"/>
    </reaction>
</comment>
<comment type="subcellular location">
    <subcellularLocation>
        <location evidence="1">Cell inner membrane</location>
        <topology evidence="1">Multi-pass membrane protein</topology>
    </subcellularLocation>
    <subcellularLocation>
        <location evidence="6">Cell membrane</location>
        <topology evidence="6">Multi-pass membrane protein</topology>
    </subcellularLocation>
</comment>
<dbReference type="RefSeq" id="WP_053238117.1">
    <property type="nucleotide sequence ID" value="NZ_CP011125.1"/>
</dbReference>
<organism evidence="7 8">
    <name type="scientific">Sandaracinus amylolyticus</name>
    <dbReference type="NCBI Taxonomy" id="927083"/>
    <lineage>
        <taxon>Bacteria</taxon>
        <taxon>Pseudomonadati</taxon>
        <taxon>Myxococcota</taxon>
        <taxon>Polyangia</taxon>
        <taxon>Polyangiales</taxon>
        <taxon>Sandaracinaceae</taxon>
        <taxon>Sandaracinus</taxon>
    </lineage>
</organism>
<feature type="transmembrane region" description="Helical" evidence="6">
    <location>
        <begin position="413"/>
        <end position="432"/>
    </location>
</feature>
<keyword evidence="8" id="KW-1185">Reference proteome</keyword>
<dbReference type="KEGG" id="samy:DB32_008379"/>
<feature type="transmembrane region" description="Helical" evidence="6">
    <location>
        <begin position="77"/>
        <end position="101"/>
    </location>
</feature>
<feature type="transmembrane region" description="Helical" evidence="6">
    <location>
        <begin position="207"/>
        <end position="226"/>
    </location>
</feature>
<dbReference type="GO" id="GO:0006885">
    <property type="term" value="P:regulation of pH"/>
    <property type="evidence" value="ECO:0007669"/>
    <property type="project" value="UniProtKB-UniRule"/>
</dbReference>
<reference evidence="7 8" key="1">
    <citation type="submission" date="2015-03" db="EMBL/GenBank/DDBJ databases">
        <title>Genome assembly of Sandaracinus amylolyticus DSM 53668.</title>
        <authorList>
            <person name="Sharma G."/>
            <person name="Subramanian S."/>
        </authorList>
    </citation>
    <scope>NUCLEOTIDE SEQUENCE [LARGE SCALE GENOMIC DNA]</scope>
    <source>
        <strain evidence="7 8">DSM 53668</strain>
    </source>
</reference>
<keyword evidence="2 6" id="KW-1003">Cell membrane</keyword>
<dbReference type="EMBL" id="CP011125">
    <property type="protein sequence ID" value="AKF11230.1"/>
    <property type="molecule type" value="Genomic_DNA"/>
</dbReference>
<evidence type="ECO:0000313" key="8">
    <source>
        <dbReference type="Proteomes" id="UP000034883"/>
    </source>
</evidence>
<keyword evidence="6" id="KW-0406">Ion transport</keyword>
<evidence type="ECO:0000256" key="2">
    <source>
        <dbReference type="ARBA" id="ARBA00022475"/>
    </source>
</evidence>
<dbReference type="InterPro" id="IPR004670">
    <property type="entry name" value="NhaA"/>
</dbReference>
<gene>
    <name evidence="6" type="primary">nhaA</name>
    <name evidence="7" type="ORF">DB32_008379</name>
</gene>
<feature type="transmembrane region" description="Helical" evidence="6">
    <location>
        <begin position="182"/>
        <end position="201"/>
    </location>
</feature>
<keyword evidence="6" id="KW-0813">Transport</keyword>
<feature type="transmembrane region" description="Helical" evidence="6">
    <location>
        <begin position="121"/>
        <end position="140"/>
    </location>
</feature>
<comment type="similarity">
    <text evidence="6">Belongs to the NhaA Na(+)/H(+) (TC 2.A.33) antiporter family.</text>
</comment>
<feature type="transmembrane region" description="Helical" evidence="6">
    <location>
        <begin position="314"/>
        <end position="334"/>
    </location>
</feature>
<dbReference type="Pfam" id="PF06965">
    <property type="entry name" value="Na_H_antiport_1"/>
    <property type="match status" value="1"/>
</dbReference>
<dbReference type="GO" id="GO:0005886">
    <property type="term" value="C:plasma membrane"/>
    <property type="evidence" value="ECO:0007669"/>
    <property type="project" value="UniProtKB-SubCell"/>
</dbReference>
<dbReference type="Gene3D" id="1.20.1530.10">
    <property type="entry name" value="Na+/H+ antiporter like domain"/>
    <property type="match status" value="1"/>
</dbReference>
<evidence type="ECO:0000256" key="6">
    <source>
        <dbReference type="HAMAP-Rule" id="MF_01844"/>
    </source>
</evidence>
<feature type="transmembrane region" description="Helical" evidence="6">
    <location>
        <begin position="379"/>
        <end position="401"/>
    </location>
</feature>
<dbReference type="GO" id="GO:0015385">
    <property type="term" value="F:sodium:proton antiporter activity"/>
    <property type="evidence" value="ECO:0007669"/>
    <property type="project" value="UniProtKB-UniRule"/>
</dbReference>
<dbReference type="PANTHER" id="PTHR30341">
    <property type="entry name" value="SODIUM ION/PROTON ANTIPORTER NHAA-RELATED"/>
    <property type="match status" value="1"/>
</dbReference>
<protein>
    <recommendedName>
        <fullName evidence="6">Na(+)/H(+) antiporter NhaA</fullName>
    </recommendedName>
    <alternativeName>
        <fullName evidence="6">Sodium/proton antiporter NhaA</fullName>
    </alternativeName>
</protein>
<dbReference type="AlphaFoldDB" id="A0A0F6WA16"/>
<comment type="function">
    <text evidence="6">Na(+)/H(+) antiporter that extrudes sodium in exchange for external protons.</text>
</comment>
<feature type="transmembrane region" description="Helical" evidence="6">
    <location>
        <begin position="32"/>
        <end position="57"/>
    </location>
</feature>
<evidence type="ECO:0000256" key="4">
    <source>
        <dbReference type="ARBA" id="ARBA00022989"/>
    </source>
</evidence>
<dbReference type="OrthoDB" id="9808135at2"/>
<accession>A0A0F6WA16</accession>
<keyword evidence="5 6" id="KW-0472">Membrane</keyword>
<dbReference type="HAMAP" id="MF_01844">
    <property type="entry name" value="NhaA"/>
    <property type="match status" value="1"/>
</dbReference>
<evidence type="ECO:0000256" key="3">
    <source>
        <dbReference type="ARBA" id="ARBA00022692"/>
    </source>
</evidence>
<sequence length="458" mass="47488">MSRSIHQRTPSSAPPEAWQPIRRAVRTVTRPVEAFLATEVASGAILLVATTAALVWANSPWAARYHALWATPIGVHLGGTTFAASLHFVVNEVLMTFFFFVVGLEIRREIARGELSEPRRAALPLAAALGGMLVPAAVYLALNAGRTTSSGWGVPMATDIAFAVGVLTLLRDRVSPGLRILLLALAVIDDVGAILVIGVFYSSGFDATGLALAALGVVGILLLQAAGARRALAYVIPGAAVWQGLHAAGVHATLAGVIVGLMTPTRAWYGSAELVAAAERAAASLGHDHLDALDHARRESVAPVDALQHACHRWVAFVVMPLFAFANAGVSIGATEIAADAVWMSWGIALGLVAGKTIGIAGGSWLAVRLGLATLPRGVTWRGVVTVALVGGIGFTMSLFVAELAFEGALLEAAKLAILVGSISAAVLGLVFGRVALTRIRDVDQAATESEAEASTTH</sequence>
<keyword evidence="6" id="KW-0050">Antiport</keyword>
<evidence type="ECO:0000256" key="1">
    <source>
        <dbReference type="ARBA" id="ARBA00004429"/>
    </source>
</evidence>
<dbReference type="STRING" id="927083.DB32_008379"/>
<keyword evidence="6" id="KW-0915">Sodium</keyword>
<name>A0A0F6WA16_9BACT</name>
<keyword evidence="6" id="KW-0739">Sodium transport</keyword>
<keyword evidence="3 6" id="KW-0812">Transmembrane</keyword>
<feature type="transmembrane region" description="Helical" evidence="6">
    <location>
        <begin position="346"/>
        <end position="367"/>
    </location>
</feature>
<feature type="transmembrane region" description="Helical" evidence="6">
    <location>
        <begin position="152"/>
        <end position="170"/>
    </location>
</feature>
<dbReference type="NCBIfam" id="TIGR00773">
    <property type="entry name" value="NhaA"/>
    <property type="match status" value="1"/>
</dbReference>
<dbReference type="InterPro" id="IPR023171">
    <property type="entry name" value="Na/H_antiporter_dom_sf"/>
</dbReference>
<evidence type="ECO:0000256" key="5">
    <source>
        <dbReference type="ARBA" id="ARBA00023136"/>
    </source>
</evidence>
<dbReference type="PANTHER" id="PTHR30341:SF0">
    <property type="entry name" value="NA(+)_H(+) ANTIPORTER NHAA"/>
    <property type="match status" value="1"/>
</dbReference>
<dbReference type="Proteomes" id="UP000034883">
    <property type="component" value="Chromosome"/>
</dbReference>